<evidence type="ECO:0000256" key="9">
    <source>
        <dbReference type="ARBA" id="ARBA00023237"/>
    </source>
</evidence>
<evidence type="ECO:0000256" key="8">
    <source>
        <dbReference type="ARBA" id="ARBA00023170"/>
    </source>
</evidence>
<keyword evidence="8" id="KW-0675">Receptor</keyword>
<dbReference type="STRING" id="1120964.GCA_001313265_01428"/>
<dbReference type="GO" id="GO:0009279">
    <property type="term" value="C:cell outer membrane"/>
    <property type="evidence" value="ECO:0007669"/>
    <property type="project" value="UniProtKB-SubCell"/>
</dbReference>
<dbReference type="InterPro" id="IPR036942">
    <property type="entry name" value="Beta-barrel_TonB_sf"/>
</dbReference>
<gene>
    <name evidence="14" type="ORF">SAMN03080598_01796</name>
</gene>
<dbReference type="Pfam" id="PF00593">
    <property type="entry name" value="TonB_dep_Rec_b-barrel"/>
    <property type="match status" value="1"/>
</dbReference>
<dbReference type="Gene3D" id="2.170.130.10">
    <property type="entry name" value="TonB-dependent receptor, plug domain"/>
    <property type="match status" value="1"/>
</dbReference>
<feature type="domain" description="TonB-dependent receptor-like beta-barrel" evidence="12">
    <location>
        <begin position="325"/>
        <end position="688"/>
    </location>
</feature>
<evidence type="ECO:0000256" key="5">
    <source>
        <dbReference type="ARBA" id="ARBA00022729"/>
    </source>
</evidence>
<keyword evidence="6 11" id="KW-0798">TonB box</keyword>
<evidence type="ECO:0000256" key="2">
    <source>
        <dbReference type="ARBA" id="ARBA00022448"/>
    </source>
</evidence>
<dbReference type="InterPro" id="IPR037066">
    <property type="entry name" value="Plug_dom_sf"/>
</dbReference>
<evidence type="ECO:0000256" key="4">
    <source>
        <dbReference type="ARBA" id="ARBA00022692"/>
    </source>
</evidence>
<dbReference type="SUPFAM" id="SSF56935">
    <property type="entry name" value="Porins"/>
    <property type="match status" value="1"/>
</dbReference>
<dbReference type="PANTHER" id="PTHR30069">
    <property type="entry name" value="TONB-DEPENDENT OUTER MEMBRANE RECEPTOR"/>
    <property type="match status" value="1"/>
</dbReference>
<keyword evidence="5" id="KW-0732">Signal</keyword>
<evidence type="ECO:0000256" key="1">
    <source>
        <dbReference type="ARBA" id="ARBA00004571"/>
    </source>
</evidence>
<evidence type="ECO:0000256" key="6">
    <source>
        <dbReference type="ARBA" id="ARBA00023077"/>
    </source>
</evidence>
<dbReference type="GO" id="GO:0044718">
    <property type="term" value="P:siderophore transmembrane transport"/>
    <property type="evidence" value="ECO:0007669"/>
    <property type="project" value="TreeGrafter"/>
</dbReference>
<name>A0A1H5VQZ8_9BACT</name>
<dbReference type="RefSeq" id="WP_103924466.1">
    <property type="nucleotide sequence ID" value="NZ_FNVR01000007.1"/>
</dbReference>
<organism evidence="14 15">
    <name type="scientific">Algoriphagus boritolerans DSM 17298 = JCM 18970</name>
    <dbReference type="NCBI Taxonomy" id="1120964"/>
    <lineage>
        <taxon>Bacteria</taxon>
        <taxon>Pseudomonadati</taxon>
        <taxon>Bacteroidota</taxon>
        <taxon>Cytophagia</taxon>
        <taxon>Cytophagales</taxon>
        <taxon>Cyclobacteriaceae</taxon>
        <taxon>Algoriphagus</taxon>
    </lineage>
</organism>
<comment type="similarity">
    <text evidence="10 11">Belongs to the TonB-dependent receptor family.</text>
</comment>
<dbReference type="AlphaFoldDB" id="A0A1H5VQZ8"/>
<keyword evidence="2 10" id="KW-0813">Transport</keyword>
<dbReference type="InterPro" id="IPR000531">
    <property type="entry name" value="Beta-barrel_TonB"/>
</dbReference>
<dbReference type="EMBL" id="FNVR01000007">
    <property type="protein sequence ID" value="SEF89388.1"/>
    <property type="molecule type" value="Genomic_DNA"/>
</dbReference>
<sequence length="730" mass="82194">MKISAYPLIFVLLWLILFPLGEAFSQSNFSYQAQIIDKESELPLVGATLQLINTPFAAVADEEGMIRLEAVPNGSYTIEVRFLGYRTARFERSFPNESDEVELIALHHDEEELEAIVVRSMRSSRVIEDIPSRVEVIAGEELAEKGNMKPGDIRMLLNESTGIQTQQTSATSYNSSIRIQGLDGKYTQLLRDGLPLYSGYSGGLSLMQIPPLDLAQVEVIKGSASTLYGGGAIAGLVNLISKRPSEDGDLDLMVNGTSALGLDVSAFYSEQFEKVGTTIFASFNKGTAYDPSSVGLTAIPEFDRITVNPKIFWNPKADTELILGFNWTTEDRLGGNLDYIKGESVSDPYFERNETDRFSTQISYRKNWGEDLVLEFKNSLNFFNREITLPGYQFGGKQFSSFSELNFQKQNANSEWTSGVNLWTENFDQSQGNLADPLDYELNTVGAFVQNIWNMTEKWTLESGFRLDYQKDYGLFPLPKVSLMVEPSELLTMRLGGGLGYKSPTVFSEEAERLSFRNVLPIDPSQFEAERSAGANFDINYKIAIGEEATLNTNTLFFYTQIQDPLMLVAAGSGYEFRQPEGQIRTQGMELNLKWTYRDWKLFLGYTYADVEERQGGVSSQFPLVAKHRLNNVLMYEKHDNFWIGLEGYYFSPQLLNDGQTGQSYWILGLMSEKKLGENFSVFLNFENFLDTRQTAFDTIFTGSISNPQFRDIYAPVDGFVINGGFKLHL</sequence>
<evidence type="ECO:0000259" key="12">
    <source>
        <dbReference type="Pfam" id="PF00593"/>
    </source>
</evidence>
<keyword evidence="4 10" id="KW-0812">Transmembrane</keyword>
<accession>A0A1H5VQZ8</accession>
<keyword evidence="7 10" id="KW-0472">Membrane</keyword>
<dbReference type="Pfam" id="PF13715">
    <property type="entry name" value="CarbopepD_reg_2"/>
    <property type="match status" value="1"/>
</dbReference>
<keyword evidence="3 10" id="KW-1134">Transmembrane beta strand</keyword>
<evidence type="ECO:0000256" key="7">
    <source>
        <dbReference type="ARBA" id="ARBA00023136"/>
    </source>
</evidence>
<keyword evidence="9 10" id="KW-0998">Cell outer membrane</keyword>
<dbReference type="Pfam" id="PF07715">
    <property type="entry name" value="Plug"/>
    <property type="match status" value="1"/>
</dbReference>
<evidence type="ECO:0000313" key="15">
    <source>
        <dbReference type="Proteomes" id="UP000236736"/>
    </source>
</evidence>
<dbReference type="PANTHER" id="PTHR30069:SF29">
    <property type="entry name" value="HEMOGLOBIN AND HEMOGLOBIN-HAPTOGLOBIN-BINDING PROTEIN 1-RELATED"/>
    <property type="match status" value="1"/>
</dbReference>
<reference evidence="15" key="1">
    <citation type="submission" date="2016-10" db="EMBL/GenBank/DDBJ databases">
        <authorList>
            <person name="Varghese N."/>
            <person name="Submissions S."/>
        </authorList>
    </citation>
    <scope>NUCLEOTIDE SEQUENCE [LARGE SCALE GENOMIC DNA]</scope>
    <source>
        <strain evidence="15">DSM 17298</strain>
    </source>
</reference>
<keyword evidence="15" id="KW-1185">Reference proteome</keyword>
<feature type="domain" description="TonB-dependent receptor plug" evidence="13">
    <location>
        <begin position="128"/>
        <end position="235"/>
    </location>
</feature>
<dbReference type="PROSITE" id="PS52016">
    <property type="entry name" value="TONB_DEPENDENT_REC_3"/>
    <property type="match status" value="1"/>
</dbReference>
<evidence type="ECO:0000313" key="14">
    <source>
        <dbReference type="EMBL" id="SEF89388.1"/>
    </source>
</evidence>
<dbReference type="GO" id="GO:0015344">
    <property type="term" value="F:siderophore uptake transmembrane transporter activity"/>
    <property type="evidence" value="ECO:0007669"/>
    <property type="project" value="TreeGrafter"/>
</dbReference>
<evidence type="ECO:0000256" key="10">
    <source>
        <dbReference type="PROSITE-ProRule" id="PRU01360"/>
    </source>
</evidence>
<comment type="subcellular location">
    <subcellularLocation>
        <location evidence="1 10">Cell outer membrane</location>
        <topology evidence="1 10">Multi-pass membrane protein</topology>
    </subcellularLocation>
</comment>
<dbReference type="Gene3D" id="2.40.170.20">
    <property type="entry name" value="TonB-dependent receptor, beta-barrel domain"/>
    <property type="match status" value="1"/>
</dbReference>
<dbReference type="SUPFAM" id="SSF49464">
    <property type="entry name" value="Carboxypeptidase regulatory domain-like"/>
    <property type="match status" value="1"/>
</dbReference>
<proteinExistence type="inferred from homology"/>
<dbReference type="InterPro" id="IPR008969">
    <property type="entry name" value="CarboxyPept-like_regulatory"/>
</dbReference>
<evidence type="ECO:0000256" key="11">
    <source>
        <dbReference type="RuleBase" id="RU003357"/>
    </source>
</evidence>
<dbReference type="Proteomes" id="UP000236736">
    <property type="component" value="Unassembled WGS sequence"/>
</dbReference>
<dbReference type="InterPro" id="IPR012910">
    <property type="entry name" value="Plug_dom"/>
</dbReference>
<evidence type="ECO:0000256" key="3">
    <source>
        <dbReference type="ARBA" id="ARBA00022452"/>
    </source>
</evidence>
<protein>
    <submittedName>
        <fullName evidence="14">Iron complex outermembrane recepter protein</fullName>
    </submittedName>
</protein>
<dbReference type="InterPro" id="IPR039426">
    <property type="entry name" value="TonB-dep_rcpt-like"/>
</dbReference>
<dbReference type="OrthoDB" id="1109239at2"/>
<evidence type="ECO:0000259" key="13">
    <source>
        <dbReference type="Pfam" id="PF07715"/>
    </source>
</evidence>